<keyword evidence="1" id="KW-0812">Transmembrane</keyword>
<dbReference type="Proteomes" id="UP001595625">
    <property type="component" value="Unassembled WGS sequence"/>
</dbReference>
<sequence>MNSLKKISYSLVILLMLSLVFLLYSNLKFGNGERSSLNSNEILNVAHRGASGHAPEHTLAAYELGEQMKGDFIEVDLQMTEDGVLIAMHDEKVDRTTDGSGFVKDMTLAEIKQLDAGSWFNEAYPDKAKPDYAGLTVPTLEEIIGEFGRGSRYYIETKAPDVYPGMQEELLRVLYNHKLIGSNEASSKVLVQSFSADSLLEIHELDPEVPLIQLISYSEPATITDQEISAIKEYALGIGTSYTSIDKEYVEKIRENELLIHPFLVNSKADMERLLEWGVTGMFTNFPDRLDEVLKSRGD</sequence>
<evidence type="ECO:0000313" key="3">
    <source>
        <dbReference type="EMBL" id="MFC3210211.1"/>
    </source>
</evidence>
<organism evidence="3 4">
    <name type="scientific">Planomicrobium okeanokoites</name>
    <name type="common">Planococcus okeanokoites</name>
    <name type="synonym">Flavobacterium okeanokoites</name>
    <dbReference type="NCBI Taxonomy" id="244"/>
    <lineage>
        <taxon>Bacteria</taxon>
        <taxon>Bacillati</taxon>
        <taxon>Bacillota</taxon>
        <taxon>Bacilli</taxon>
        <taxon>Bacillales</taxon>
        <taxon>Caryophanaceae</taxon>
        <taxon>Planomicrobium</taxon>
    </lineage>
</organism>
<evidence type="ECO:0000259" key="2">
    <source>
        <dbReference type="PROSITE" id="PS51704"/>
    </source>
</evidence>
<evidence type="ECO:0000256" key="1">
    <source>
        <dbReference type="SAM" id="Phobius"/>
    </source>
</evidence>
<evidence type="ECO:0000313" key="4">
    <source>
        <dbReference type="Proteomes" id="UP001595625"/>
    </source>
</evidence>
<dbReference type="RefSeq" id="WP_117313178.1">
    <property type="nucleotide sequence ID" value="NZ_JBHRUJ010000004.1"/>
</dbReference>
<dbReference type="Pfam" id="PF03009">
    <property type="entry name" value="GDPD"/>
    <property type="match status" value="1"/>
</dbReference>
<dbReference type="EMBL" id="JBHRUJ010000004">
    <property type="protein sequence ID" value="MFC3210211.1"/>
    <property type="molecule type" value="Genomic_DNA"/>
</dbReference>
<dbReference type="PANTHER" id="PTHR46211:SF7">
    <property type="entry name" value="GLYCEROPHOSPHODIESTER PHOSPHODIESTERASE"/>
    <property type="match status" value="1"/>
</dbReference>
<keyword evidence="4" id="KW-1185">Reference proteome</keyword>
<keyword evidence="1" id="KW-0472">Membrane</keyword>
<feature type="transmembrane region" description="Helical" evidence="1">
    <location>
        <begin position="7"/>
        <end position="27"/>
    </location>
</feature>
<dbReference type="InterPro" id="IPR017946">
    <property type="entry name" value="PLC-like_Pdiesterase_TIM-brl"/>
</dbReference>
<dbReference type="Gene3D" id="3.20.20.190">
    <property type="entry name" value="Phosphatidylinositol (PI) phosphodiesterase"/>
    <property type="match status" value="1"/>
</dbReference>
<dbReference type="CDD" id="cd08601">
    <property type="entry name" value="GDPD_SaGlpQ_like"/>
    <property type="match status" value="1"/>
</dbReference>
<keyword evidence="1" id="KW-1133">Transmembrane helix</keyword>
<dbReference type="PANTHER" id="PTHR46211">
    <property type="entry name" value="GLYCEROPHOSPHORYL DIESTER PHOSPHODIESTERASE"/>
    <property type="match status" value="1"/>
</dbReference>
<dbReference type="InterPro" id="IPR030395">
    <property type="entry name" value="GP_PDE_dom"/>
</dbReference>
<protein>
    <submittedName>
        <fullName evidence="3">Glycerophosphodiester phosphodiesterase</fullName>
    </submittedName>
</protein>
<gene>
    <name evidence="3" type="ORF">ACFOEJ_03865</name>
</gene>
<accession>A0ABV7KLB1</accession>
<name>A0ABV7KLB1_PLAOK</name>
<proteinExistence type="predicted"/>
<feature type="domain" description="GP-PDE" evidence="2">
    <location>
        <begin position="42"/>
        <end position="294"/>
    </location>
</feature>
<reference evidence="4" key="1">
    <citation type="journal article" date="2019" name="Int. J. Syst. Evol. Microbiol.">
        <title>The Global Catalogue of Microorganisms (GCM) 10K type strain sequencing project: providing services to taxonomists for standard genome sequencing and annotation.</title>
        <authorList>
            <consortium name="The Broad Institute Genomics Platform"/>
            <consortium name="The Broad Institute Genome Sequencing Center for Infectious Disease"/>
            <person name="Wu L."/>
            <person name="Ma J."/>
        </authorList>
    </citation>
    <scope>NUCLEOTIDE SEQUENCE [LARGE SCALE GENOMIC DNA]</scope>
    <source>
        <strain evidence="4">CCM 320</strain>
    </source>
</reference>
<dbReference type="PROSITE" id="PS51704">
    <property type="entry name" value="GP_PDE"/>
    <property type="match status" value="1"/>
</dbReference>
<dbReference type="SUPFAM" id="SSF51695">
    <property type="entry name" value="PLC-like phosphodiesterases"/>
    <property type="match status" value="1"/>
</dbReference>
<comment type="caution">
    <text evidence="3">The sequence shown here is derived from an EMBL/GenBank/DDBJ whole genome shotgun (WGS) entry which is preliminary data.</text>
</comment>